<name>A0A4U0WUD4_9PEZI</name>
<keyword evidence="2" id="KW-0274">FAD</keyword>
<dbReference type="GO" id="GO:0050660">
    <property type="term" value="F:flavin adenine dinucleotide binding"/>
    <property type="evidence" value="ECO:0007669"/>
    <property type="project" value="TreeGrafter"/>
</dbReference>
<dbReference type="PANTHER" id="PTHR43014:SF2">
    <property type="entry name" value="MERCURIC REDUCTASE"/>
    <property type="match status" value="1"/>
</dbReference>
<sequence>MAPFHGAEKVAPLVDMVQVRQRKRDIVESFRGGSEARLRKVDGLEVIEGDATFTSANSLSVKLAGGAELSLEANTFFINTGERPSRPDLAGLADVESGEYAARILDSTSIQELDHVPEKLIVLGGGYIGLEFGQLFQRLGSKVTIVQRGRWLAPREDAEFADEVRQICEGEGVEILTNAAAISIRADQSGPCPLVLTCAITGDSVTEVRVVGSHILLATGRTPNTDTLDLAKAGVEVDKRGHITVSPTLQTSAPHIYALGDCHGGPAFTHISYDDFRILKANFIDSREQQASTTDRMVPYVVYIDPQLGHIGLHEHEARAQSPDKTIQTATMPMSYVARALEMDETRGLMKAVVDAESEQILGFTCLGMEGGEIMSIVQVAMMGQLPYTRLQQAVFAHPTLAESLNNLWGFLK</sequence>
<dbReference type="GO" id="GO:0003955">
    <property type="term" value="F:NAD(P)H dehydrogenase (quinone) activity"/>
    <property type="evidence" value="ECO:0007669"/>
    <property type="project" value="TreeGrafter"/>
</dbReference>
<dbReference type="InterPro" id="IPR023753">
    <property type="entry name" value="FAD/NAD-binding_dom"/>
</dbReference>
<dbReference type="SUPFAM" id="SSF55424">
    <property type="entry name" value="FAD/NAD-linked reductases, dimerisation (C-terminal) domain"/>
    <property type="match status" value="1"/>
</dbReference>
<evidence type="ECO:0000256" key="1">
    <source>
        <dbReference type="ARBA" id="ARBA00022630"/>
    </source>
</evidence>
<gene>
    <name evidence="5" type="ORF">B0A55_08554</name>
</gene>
<evidence type="ECO:0000259" key="4">
    <source>
        <dbReference type="Pfam" id="PF07992"/>
    </source>
</evidence>
<dbReference type="PRINTS" id="PR00411">
    <property type="entry name" value="PNDRDTASEI"/>
</dbReference>
<evidence type="ECO:0000256" key="2">
    <source>
        <dbReference type="ARBA" id="ARBA00022827"/>
    </source>
</evidence>
<dbReference type="OrthoDB" id="361797at2759"/>
<dbReference type="Pfam" id="PF07992">
    <property type="entry name" value="Pyr_redox_2"/>
    <property type="match status" value="1"/>
</dbReference>
<feature type="domain" description="Pyridine nucleotide-disulphide oxidoreductase dimerisation" evidence="3">
    <location>
        <begin position="298"/>
        <end position="406"/>
    </location>
</feature>
<proteinExistence type="predicted"/>
<dbReference type="InterPro" id="IPR016156">
    <property type="entry name" value="FAD/NAD-linked_Rdtase_dimer_sf"/>
</dbReference>
<dbReference type="SUPFAM" id="SSF51905">
    <property type="entry name" value="FAD/NAD(P)-binding domain"/>
    <property type="match status" value="1"/>
</dbReference>
<dbReference type="PRINTS" id="PR00368">
    <property type="entry name" value="FADPNR"/>
</dbReference>
<evidence type="ECO:0008006" key="7">
    <source>
        <dbReference type="Google" id="ProtNLM"/>
    </source>
</evidence>
<dbReference type="STRING" id="329884.A0A4U0WUD4"/>
<keyword evidence="1" id="KW-0285">Flavoprotein</keyword>
<dbReference type="InterPro" id="IPR036188">
    <property type="entry name" value="FAD/NAD-bd_sf"/>
</dbReference>
<organism evidence="5 6">
    <name type="scientific">Friedmanniomyces simplex</name>
    <dbReference type="NCBI Taxonomy" id="329884"/>
    <lineage>
        <taxon>Eukaryota</taxon>
        <taxon>Fungi</taxon>
        <taxon>Dikarya</taxon>
        <taxon>Ascomycota</taxon>
        <taxon>Pezizomycotina</taxon>
        <taxon>Dothideomycetes</taxon>
        <taxon>Dothideomycetidae</taxon>
        <taxon>Mycosphaerellales</taxon>
        <taxon>Teratosphaeriaceae</taxon>
        <taxon>Friedmanniomyces</taxon>
    </lineage>
</organism>
<dbReference type="Gene3D" id="3.50.50.60">
    <property type="entry name" value="FAD/NAD(P)-binding domain"/>
    <property type="match status" value="2"/>
</dbReference>
<keyword evidence="6" id="KW-1185">Reference proteome</keyword>
<evidence type="ECO:0000259" key="3">
    <source>
        <dbReference type="Pfam" id="PF02852"/>
    </source>
</evidence>
<accession>A0A4U0WUD4</accession>
<evidence type="ECO:0000313" key="5">
    <source>
        <dbReference type="EMBL" id="TKA67232.1"/>
    </source>
</evidence>
<dbReference type="Pfam" id="PF02852">
    <property type="entry name" value="Pyr_redox_dim"/>
    <property type="match status" value="1"/>
</dbReference>
<dbReference type="EMBL" id="NAJQ01000586">
    <property type="protein sequence ID" value="TKA67232.1"/>
    <property type="molecule type" value="Genomic_DNA"/>
</dbReference>
<dbReference type="Proteomes" id="UP000309340">
    <property type="component" value="Unassembled WGS sequence"/>
</dbReference>
<dbReference type="PANTHER" id="PTHR43014">
    <property type="entry name" value="MERCURIC REDUCTASE"/>
    <property type="match status" value="1"/>
</dbReference>
<comment type="caution">
    <text evidence="5">The sequence shown here is derived from an EMBL/GenBank/DDBJ whole genome shotgun (WGS) entry which is preliminary data.</text>
</comment>
<dbReference type="AlphaFoldDB" id="A0A4U0WUD4"/>
<feature type="domain" description="FAD/NAD(P)-binding" evidence="4">
    <location>
        <begin position="21"/>
        <end position="272"/>
    </location>
</feature>
<protein>
    <recommendedName>
        <fullName evidence="7">FAD/NAD(P)-binding domain-containing protein</fullName>
    </recommendedName>
</protein>
<evidence type="ECO:0000313" key="6">
    <source>
        <dbReference type="Proteomes" id="UP000309340"/>
    </source>
</evidence>
<dbReference type="Gene3D" id="3.30.390.30">
    <property type="match status" value="1"/>
</dbReference>
<dbReference type="InterPro" id="IPR004099">
    <property type="entry name" value="Pyr_nucl-diS_OxRdtase_dimer"/>
</dbReference>
<reference evidence="5 6" key="1">
    <citation type="submission" date="2017-03" db="EMBL/GenBank/DDBJ databases">
        <title>Genomes of endolithic fungi from Antarctica.</title>
        <authorList>
            <person name="Coleine C."/>
            <person name="Masonjones S."/>
            <person name="Stajich J.E."/>
        </authorList>
    </citation>
    <scope>NUCLEOTIDE SEQUENCE [LARGE SCALE GENOMIC DNA]</scope>
    <source>
        <strain evidence="5 6">CCFEE 5184</strain>
    </source>
</reference>